<dbReference type="GO" id="GO:0070062">
    <property type="term" value="C:extracellular exosome"/>
    <property type="evidence" value="ECO:0007669"/>
    <property type="project" value="TreeGrafter"/>
</dbReference>
<dbReference type="InterPro" id="IPR003599">
    <property type="entry name" value="Ig_sub"/>
</dbReference>
<name>A0A814K6Y0_9BILA</name>
<feature type="domain" description="Ig-like" evidence="7">
    <location>
        <begin position="235"/>
        <end position="320"/>
    </location>
</feature>
<dbReference type="EMBL" id="CAJOBD010000261">
    <property type="protein sequence ID" value="CAF3628373.1"/>
    <property type="molecule type" value="Genomic_DNA"/>
</dbReference>
<dbReference type="SMART" id="SM00060">
    <property type="entry name" value="FN3"/>
    <property type="match status" value="1"/>
</dbReference>
<comment type="caution">
    <text evidence="9">The sequence shown here is derived from an EMBL/GenBank/DDBJ whole genome shotgun (WGS) entry which is preliminary data.</text>
</comment>
<comment type="subcellular location">
    <subcellularLocation>
        <location evidence="1">Membrane</location>
        <topology evidence="1">Single-pass membrane protein</topology>
    </subcellularLocation>
</comment>
<dbReference type="PROSITE" id="PS50835">
    <property type="entry name" value="IG_LIKE"/>
    <property type="match status" value="5"/>
</dbReference>
<dbReference type="InterPro" id="IPR003598">
    <property type="entry name" value="Ig_sub2"/>
</dbReference>
<dbReference type="InterPro" id="IPR013783">
    <property type="entry name" value="Ig-like_fold"/>
</dbReference>
<feature type="domain" description="Ig-like" evidence="7">
    <location>
        <begin position="325"/>
        <end position="404"/>
    </location>
</feature>
<evidence type="ECO:0000256" key="4">
    <source>
        <dbReference type="SAM" id="Coils"/>
    </source>
</evidence>
<dbReference type="PANTHER" id="PTHR46958">
    <property type="entry name" value="B-CELL RECEPTOR CD22"/>
    <property type="match status" value="1"/>
</dbReference>
<accession>A0A814K6Y0</accession>
<dbReference type="CDD" id="cd00063">
    <property type="entry name" value="FN3"/>
    <property type="match status" value="1"/>
</dbReference>
<dbReference type="Pfam" id="PF08205">
    <property type="entry name" value="C2-set_2"/>
    <property type="match status" value="1"/>
</dbReference>
<dbReference type="GO" id="GO:0050859">
    <property type="term" value="P:negative regulation of B cell receptor signaling pathway"/>
    <property type="evidence" value="ECO:0007669"/>
    <property type="project" value="TreeGrafter"/>
</dbReference>
<evidence type="ECO:0000259" key="8">
    <source>
        <dbReference type="PROSITE" id="PS50853"/>
    </source>
</evidence>
<feature type="transmembrane region" description="Helical" evidence="5">
    <location>
        <begin position="718"/>
        <end position="742"/>
    </location>
</feature>
<feature type="coiled-coil region" evidence="4">
    <location>
        <begin position="1167"/>
        <end position="1194"/>
    </location>
</feature>
<feature type="domain" description="Ig-like" evidence="7">
    <location>
        <begin position="13"/>
        <end position="117"/>
    </location>
</feature>
<evidence type="ECO:0000256" key="2">
    <source>
        <dbReference type="ARBA" id="ARBA00023136"/>
    </source>
</evidence>
<proteinExistence type="predicted"/>
<keyword evidence="3" id="KW-1015">Disulfide bond</keyword>
<dbReference type="EMBL" id="CAJNOT010000656">
    <property type="protein sequence ID" value="CAF1047371.1"/>
    <property type="molecule type" value="Genomic_DNA"/>
</dbReference>
<keyword evidence="4" id="KW-0175">Coiled coil</keyword>
<dbReference type="SUPFAM" id="SSF49265">
    <property type="entry name" value="Fibronectin type III"/>
    <property type="match status" value="1"/>
</dbReference>
<evidence type="ECO:0000313" key="9">
    <source>
        <dbReference type="EMBL" id="CAF1047371.1"/>
    </source>
</evidence>
<protein>
    <submittedName>
        <fullName evidence="9">Uncharacterized protein</fullName>
    </submittedName>
</protein>
<dbReference type="SMART" id="SM00408">
    <property type="entry name" value="IGc2"/>
    <property type="match status" value="3"/>
</dbReference>
<dbReference type="GO" id="GO:0009897">
    <property type="term" value="C:external side of plasma membrane"/>
    <property type="evidence" value="ECO:0007669"/>
    <property type="project" value="TreeGrafter"/>
</dbReference>
<evidence type="ECO:0000256" key="3">
    <source>
        <dbReference type="ARBA" id="ARBA00023157"/>
    </source>
</evidence>
<reference evidence="9" key="1">
    <citation type="submission" date="2021-02" db="EMBL/GenBank/DDBJ databases">
        <authorList>
            <person name="Nowell W R."/>
        </authorList>
    </citation>
    <scope>NUCLEOTIDE SEQUENCE</scope>
</reference>
<keyword evidence="5" id="KW-0812">Transmembrane</keyword>
<dbReference type="SMART" id="SM00409">
    <property type="entry name" value="IG"/>
    <property type="match status" value="4"/>
</dbReference>
<dbReference type="GO" id="GO:0042609">
    <property type="term" value="F:CD4 receptor binding"/>
    <property type="evidence" value="ECO:0007669"/>
    <property type="project" value="TreeGrafter"/>
</dbReference>
<evidence type="ECO:0000256" key="1">
    <source>
        <dbReference type="ARBA" id="ARBA00004167"/>
    </source>
</evidence>
<evidence type="ECO:0000256" key="5">
    <source>
        <dbReference type="SAM" id="Phobius"/>
    </source>
</evidence>
<dbReference type="GO" id="GO:0033691">
    <property type="term" value="F:sialic acid binding"/>
    <property type="evidence" value="ECO:0007669"/>
    <property type="project" value="TreeGrafter"/>
</dbReference>
<dbReference type="InterPro" id="IPR013162">
    <property type="entry name" value="CD80_C2-set"/>
</dbReference>
<dbReference type="Gene3D" id="2.60.40.10">
    <property type="entry name" value="Immunoglobulins"/>
    <property type="match status" value="6"/>
</dbReference>
<feature type="domain" description="Ig-like" evidence="7">
    <location>
        <begin position="135"/>
        <end position="228"/>
    </location>
</feature>
<dbReference type="CDD" id="cd00096">
    <property type="entry name" value="Ig"/>
    <property type="match status" value="1"/>
</dbReference>
<evidence type="ECO:0000259" key="7">
    <source>
        <dbReference type="PROSITE" id="PS50835"/>
    </source>
</evidence>
<feature type="domain" description="Fibronectin type-III" evidence="8">
    <location>
        <begin position="520"/>
        <end position="612"/>
    </location>
</feature>
<dbReference type="Proteomes" id="UP000663836">
    <property type="component" value="Unassembled WGS sequence"/>
</dbReference>
<dbReference type="InterPro" id="IPR036116">
    <property type="entry name" value="FN3_sf"/>
</dbReference>
<dbReference type="Pfam" id="PF00041">
    <property type="entry name" value="fn3"/>
    <property type="match status" value="1"/>
</dbReference>
<dbReference type="PANTHER" id="PTHR46958:SF1">
    <property type="entry name" value="B-CELL RECEPTOR CD22"/>
    <property type="match status" value="1"/>
</dbReference>
<keyword evidence="6" id="KW-0732">Signal</keyword>
<dbReference type="Pfam" id="PF13927">
    <property type="entry name" value="Ig_3"/>
    <property type="match status" value="1"/>
</dbReference>
<feature type="signal peptide" evidence="6">
    <location>
        <begin position="1"/>
        <end position="17"/>
    </location>
</feature>
<gene>
    <name evidence="10" type="ORF">JBS370_LOCUS5152</name>
    <name evidence="9" type="ORF">ZHD862_LOCUS14869</name>
</gene>
<dbReference type="InterPro" id="IPR003961">
    <property type="entry name" value="FN3_dom"/>
</dbReference>
<dbReference type="InterPro" id="IPR036179">
    <property type="entry name" value="Ig-like_dom_sf"/>
</dbReference>
<dbReference type="GO" id="GO:0019903">
    <property type="term" value="F:protein phosphatase binding"/>
    <property type="evidence" value="ECO:0007669"/>
    <property type="project" value="TreeGrafter"/>
</dbReference>
<dbReference type="GO" id="GO:0055037">
    <property type="term" value="C:recycling endosome"/>
    <property type="evidence" value="ECO:0007669"/>
    <property type="project" value="TreeGrafter"/>
</dbReference>
<dbReference type="GO" id="GO:0005769">
    <property type="term" value="C:early endosome"/>
    <property type="evidence" value="ECO:0007669"/>
    <property type="project" value="TreeGrafter"/>
</dbReference>
<keyword evidence="2 5" id="KW-0472">Membrane</keyword>
<evidence type="ECO:0000256" key="6">
    <source>
        <dbReference type="SAM" id="SignalP"/>
    </source>
</evidence>
<dbReference type="PROSITE" id="PS50853">
    <property type="entry name" value="FN3"/>
    <property type="match status" value="1"/>
</dbReference>
<sequence length="1317" mass="151304">MFVFLLFVLFNIPLIYSSIQIIKVRENVNVTIICDFNKIKSKLITNQYSSLSSLNTFIDNNLSDNIILWYKDDIQVIGVNSISNDPKKYLINQLNIHTYQLTIMNVHLESSGLYKCQNFTAKEENRFQLNVIVPPSRLRLISSIKMPITDGTSVVFNCTSDRVYPNPIFEWYKNGELIQRSIGNQTSSTLFSSSSILTLLLTPADHNHMLRCRVSNEASIHETNVDIKLNVLFKPIIKILFNEKELITKTLNIIENTIEIVHCRILSNPLLISNIEWFKNDQLILGENQEQLRINFTDIENLSCQARNTIGQTEARININILYKPKLSMIENITLNQGEKLILKCSINANPLCQQIHWFHNNRELFNQSCTQQHIAEYIIENIDRSHAGKYTCEVRNSLNASLNKQYDGISHVSTNVRVQYAPFILNSFNKLAVIENSNITTECFVDAYPKADIIWFGPFGQRLSSFTKENIYNSTVISSELHLPTSYSLVLGVYRCVAKNNYGQHEFSIQFQRPGLPDPPNQLQTINITHTSFILKWQAGYNGGSDQIYHIILNNNNNNNNNYTEEKSTNLNFIYFKDLNEKTRYMIKIRSKNDFGFSDYSANLFVITRESPVRLEEFPKIQQAYYTTHDLRLYFQLSPVRSILISIDQLCIQYYNNDEISTCIPLTSIQSIHDGIKIHIEQTNLRLKLCLINQTDICSKSIPILARIQLLNHSSEFIFMLIGGILGFCAVFGLIILSICVHQRKYKKSKNGSTDTLKTNSDNFHSIVPVRVSDTNPCLYYPTKENRTLYFNDETVGIYSIQEKKNSICFDSGMPSTTSNNSDSIGSQALSSSDFYDRSDGEYLVNGRRSINKILLSNLSAYTIGTGKDNHMNISINGRISSEEESDASTLSKSQNGKKLVYEVVVNCDQFIPHPILDDSTKTMRIIGKAIHLYFTSNPVYDKLTISRAAQIRKHHSDKYCCKSAQLNRPKNNMSATPLKSLNSEEALITSLPTKDNSIRLKSTPVRQTSSRLYLSTSPLTGEISSINNEPPSTRVQTHSIQSSIIKDDKPCTNNNNNNNNHHFIRYKSSSLGFEIQRYSSNNWLCVDMLSKDACQSNERTFREMTEKQERDEILSHSIYTSEYYYKRWFNLLKSYKQGHLTHRQWAKQNYQLYCLKTYYDQAFQREQYRINLNAQNQRRRRAQNAFKEWKESKNEENFERYRSHLNTANSQNTTEIISDISNRSSSLNNHTTNQMSISPSTDIELEELSHYRQINSSKSPTNTLYMLDKQRWSLGAMLKRIVGLAEPLPPPPKIINLHSSPLINQSSDSGFESGL</sequence>
<keyword evidence="5" id="KW-1133">Transmembrane helix</keyword>
<feature type="chain" id="PRO_5036224990" evidence="6">
    <location>
        <begin position="18"/>
        <end position="1317"/>
    </location>
</feature>
<dbReference type="SUPFAM" id="SSF48726">
    <property type="entry name" value="Immunoglobulin"/>
    <property type="match status" value="5"/>
</dbReference>
<dbReference type="Proteomes" id="UP000663864">
    <property type="component" value="Unassembled WGS sequence"/>
</dbReference>
<feature type="domain" description="Ig-like" evidence="7">
    <location>
        <begin position="423"/>
        <end position="509"/>
    </location>
</feature>
<organism evidence="9 11">
    <name type="scientific">Rotaria sordida</name>
    <dbReference type="NCBI Taxonomy" id="392033"/>
    <lineage>
        <taxon>Eukaryota</taxon>
        <taxon>Metazoa</taxon>
        <taxon>Spiralia</taxon>
        <taxon>Gnathifera</taxon>
        <taxon>Rotifera</taxon>
        <taxon>Eurotatoria</taxon>
        <taxon>Bdelloidea</taxon>
        <taxon>Philodinida</taxon>
        <taxon>Philodinidae</taxon>
        <taxon>Rotaria</taxon>
    </lineage>
</organism>
<evidence type="ECO:0000313" key="10">
    <source>
        <dbReference type="EMBL" id="CAF3628373.1"/>
    </source>
</evidence>
<evidence type="ECO:0000313" key="11">
    <source>
        <dbReference type="Proteomes" id="UP000663864"/>
    </source>
</evidence>
<dbReference type="InterPro" id="IPR007110">
    <property type="entry name" value="Ig-like_dom"/>
</dbReference>